<evidence type="ECO:0000313" key="2">
    <source>
        <dbReference type="Proteomes" id="UP000670776"/>
    </source>
</evidence>
<keyword evidence="2" id="KW-1185">Reference proteome</keyword>
<accession>A0ABS4BP56</accession>
<dbReference type="EMBL" id="JAGJCB010000001">
    <property type="protein sequence ID" value="MBP0902302.1"/>
    <property type="molecule type" value="Genomic_DNA"/>
</dbReference>
<dbReference type="Proteomes" id="UP000670776">
    <property type="component" value="Unassembled WGS sequence"/>
</dbReference>
<organism evidence="1 2">
    <name type="scientific">Mariniflexile gromovii</name>
    <dbReference type="NCBI Taxonomy" id="362523"/>
    <lineage>
        <taxon>Bacteria</taxon>
        <taxon>Pseudomonadati</taxon>
        <taxon>Bacteroidota</taxon>
        <taxon>Flavobacteriia</taxon>
        <taxon>Flavobacteriales</taxon>
        <taxon>Flavobacteriaceae</taxon>
        <taxon>Mariniflexile</taxon>
    </lineage>
</organism>
<dbReference type="RefSeq" id="WP_209651615.1">
    <property type="nucleotide sequence ID" value="NZ_JAGJCB010000001.1"/>
</dbReference>
<protein>
    <submittedName>
        <fullName evidence="1">Uncharacterized protein</fullName>
    </submittedName>
</protein>
<proteinExistence type="predicted"/>
<comment type="caution">
    <text evidence="1">The sequence shown here is derived from an EMBL/GenBank/DDBJ whole genome shotgun (WGS) entry which is preliminary data.</text>
</comment>
<gene>
    <name evidence="1" type="ORF">J8H85_00555</name>
</gene>
<evidence type="ECO:0000313" key="1">
    <source>
        <dbReference type="EMBL" id="MBP0902302.1"/>
    </source>
</evidence>
<sequence>MRNKSIITSCIFLFSICIFLFSYNKLSAQENGIFELNENNTFSKVTSKNTKANDRADFYDLTYKLQPTFYVNNRTIKENNNYSNKVTKLTFNDLKSFDVLYRNNSAFNDIELITITLKKVEDLNNKLDLTNIQGFGNLKFIYIKCYFKCSEQQIKDFIKSNSNVRVFYKNEIPS</sequence>
<reference evidence="1 2" key="1">
    <citation type="submission" date="2021-04" db="EMBL/GenBank/DDBJ databases">
        <title>Mariniflexile gromovii gen. nov., sp. nov., a gliding bacterium isolated from the sea urchin Strongylocentrotus intermedius.</title>
        <authorList>
            <person name="Ko S."/>
            <person name="Le V."/>
            <person name="Ahn C.-Y."/>
            <person name="Oh H.-M."/>
        </authorList>
    </citation>
    <scope>NUCLEOTIDE SEQUENCE [LARGE SCALE GENOMIC DNA]</scope>
    <source>
        <strain evidence="1 2">KCTC 12570</strain>
    </source>
</reference>
<name>A0ABS4BP56_9FLAO</name>